<evidence type="ECO:0000256" key="1">
    <source>
        <dbReference type="SAM" id="SignalP"/>
    </source>
</evidence>
<dbReference type="Proteomes" id="UP001206895">
    <property type="component" value="Unassembled WGS sequence"/>
</dbReference>
<name>A0ABT1HJA8_9NOCA</name>
<reference evidence="2 3" key="1">
    <citation type="submission" date="2022-06" db="EMBL/GenBank/DDBJ databases">
        <title>Genomic Encyclopedia of Archaeal and Bacterial Type Strains, Phase II (KMG-II): from individual species to whole genera.</title>
        <authorList>
            <person name="Goeker M."/>
        </authorList>
    </citation>
    <scope>NUCLEOTIDE SEQUENCE [LARGE SCALE GENOMIC DNA]</scope>
    <source>
        <strain evidence="2 3">DSM 44693</strain>
    </source>
</reference>
<evidence type="ECO:0000313" key="2">
    <source>
        <dbReference type="EMBL" id="MCP2178025.1"/>
    </source>
</evidence>
<keyword evidence="3" id="KW-1185">Reference proteome</keyword>
<accession>A0ABT1HJA8</accession>
<feature type="chain" id="PRO_5047175274" description="Secreted protein" evidence="1">
    <location>
        <begin position="32"/>
        <end position="309"/>
    </location>
</feature>
<dbReference type="EMBL" id="JAMTCJ010000004">
    <property type="protein sequence ID" value="MCP2178025.1"/>
    <property type="molecule type" value="Genomic_DNA"/>
</dbReference>
<protein>
    <recommendedName>
        <fullName evidence="4">Secreted protein</fullName>
    </recommendedName>
</protein>
<keyword evidence="1" id="KW-0732">Signal</keyword>
<evidence type="ECO:0008006" key="4">
    <source>
        <dbReference type="Google" id="ProtNLM"/>
    </source>
</evidence>
<organism evidence="2 3">
    <name type="scientific">Williamsia maris</name>
    <dbReference type="NCBI Taxonomy" id="72806"/>
    <lineage>
        <taxon>Bacteria</taxon>
        <taxon>Bacillati</taxon>
        <taxon>Actinomycetota</taxon>
        <taxon>Actinomycetes</taxon>
        <taxon>Mycobacteriales</taxon>
        <taxon>Nocardiaceae</taxon>
        <taxon>Williamsia</taxon>
    </lineage>
</organism>
<feature type="signal peptide" evidence="1">
    <location>
        <begin position="1"/>
        <end position="31"/>
    </location>
</feature>
<sequence>MTSAMYVAAAAAWLVLSVPSALLVGASISRADQNDRCAKGLTAHDVTTNPRRPIHPRSSDDSMTRHLMARTAARTHRRRTSSPGVGVGARRLTAISGLMAWTMCTAACTNHLGAGPPGADTSATRITSSRDPSPQTIDGLICLPGVPGVSMVSVATPIARLSVAVARPPGWKRTPRPAPELVMFAEVAPRGDASAMVTVNRIPADVDTAEDALRTHNRAIVAAGGIDLVAVADPVCGLPAELLTVTKPARGSIPRRTATMRVVVVKTAARYVAVSLIVEPLTPTTSTSFGRDLTTMTSTFVVTLDGPSI</sequence>
<gene>
    <name evidence="2" type="ORF">LX13_003866</name>
</gene>
<comment type="caution">
    <text evidence="2">The sequence shown here is derived from an EMBL/GenBank/DDBJ whole genome shotgun (WGS) entry which is preliminary data.</text>
</comment>
<evidence type="ECO:0000313" key="3">
    <source>
        <dbReference type="Proteomes" id="UP001206895"/>
    </source>
</evidence>
<proteinExistence type="predicted"/>